<keyword evidence="3" id="KW-1185">Reference proteome</keyword>
<keyword evidence="1" id="KW-1133">Transmembrane helix</keyword>
<protein>
    <recommendedName>
        <fullName evidence="4">Potassium transporter KefB</fullName>
    </recommendedName>
</protein>
<proteinExistence type="predicted"/>
<gene>
    <name evidence="2" type="ORF">CLW00_10335</name>
</gene>
<evidence type="ECO:0000256" key="1">
    <source>
        <dbReference type="SAM" id="Phobius"/>
    </source>
</evidence>
<feature type="transmembrane region" description="Helical" evidence="1">
    <location>
        <begin position="46"/>
        <end position="68"/>
    </location>
</feature>
<name>A0A2T0WQG2_9BACT</name>
<dbReference type="EMBL" id="PVTR01000003">
    <property type="protein sequence ID" value="PRY88915.1"/>
    <property type="molecule type" value="Genomic_DNA"/>
</dbReference>
<dbReference type="RefSeq" id="WP_106132722.1">
    <property type="nucleotide sequence ID" value="NZ_PVTR01000003.1"/>
</dbReference>
<organism evidence="2 3">
    <name type="scientific">Mongoliibacter ruber</name>
    <dbReference type="NCBI Taxonomy" id="1750599"/>
    <lineage>
        <taxon>Bacteria</taxon>
        <taxon>Pseudomonadati</taxon>
        <taxon>Bacteroidota</taxon>
        <taxon>Cytophagia</taxon>
        <taxon>Cytophagales</taxon>
        <taxon>Cyclobacteriaceae</taxon>
        <taxon>Mongoliibacter</taxon>
    </lineage>
</organism>
<keyword evidence="1" id="KW-0472">Membrane</keyword>
<keyword evidence="1" id="KW-0812">Transmembrane</keyword>
<comment type="caution">
    <text evidence="2">The sequence shown here is derived from an EMBL/GenBank/DDBJ whole genome shotgun (WGS) entry which is preliminary data.</text>
</comment>
<feature type="transmembrane region" description="Helical" evidence="1">
    <location>
        <begin position="15"/>
        <end position="34"/>
    </location>
</feature>
<reference evidence="2 3" key="1">
    <citation type="submission" date="2018-03" db="EMBL/GenBank/DDBJ databases">
        <title>Genomic Encyclopedia of Archaeal and Bacterial Type Strains, Phase II (KMG-II): from individual species to whole genera.</title>
        <authorList>
            <person name="Goeker M."/>
        </authorList>
    </citation>
    <scope>NUCLEOTIDE SEQUENCE [LARGE SCALE GENOMIC DNA]</scope>
    <source>
        <strain evidence="2 3">DSM 27929</strain>
    </source>
</reference>
<accession>A0A2T0WQG2</accession>
<dbReference type="OrthoDB" id="770034at2"/>
<evidence type="ECO:0000313" key="3">
    <source>
        <dbReference type="Proteomes" id="UP000238157"/>
    </source>
</evidence>
<dbReference type="AlphaFoldDB" id="A0A2T0WQG2"/>
<evidence type="ECO:0008006" key="4">
    <source>
        <dbReference type="Google" id="ProtNLM"/>
    </source>
</evidence>
<sequence>MHPSSPSRKLLIQRVLLPTIIGGSLPLAFLLFIILTKEEYFETWMIYPMTIIPLGGALGGAIFFLLVFHRYRVGTKKVFAIIFSIIIYLVSLWISAIIAFNFTGHWD</sequence>
<feature type="transmembrane region" description="Helical" evidence="1">
    <location>
        <begin position="80"/>
        <end position="102"/>
    </location>
</feature>
<dbReference type="Proteomes" id="UP000238157">
    <property type="component" value="Unassembled WGS sequence"/>
</dbReference>
<evidence type="ECO:0000313" key="2">
    <source>
        <dbReference type="EMBL" id="PRY88915.1"/>
    </source>
</evidence>